<evidence type="ECO:0000313" key="2">
    <source>
        <dbReference type="EMBL" id="ADP97424.1"/>
    </source>
</evidence>
<organism evidence="2 3">
    <name type="scientific">Marinobacter adhaerens (strain DSM 23420 / HP15)</name>
    <dbReference type="NCBI Taxonomy" id="225937"/>
    <lineage>
        <taxon>Bacteria</taxon>
        <taxon>Pseudomonadati</taxon>
        <taxon>Pseudomonadota</taxon>
        <taxon>Gammaproteobacteria</taxon>
        <taxon>Pseudomonadales</taxon>
        <taxon>Marinobacteraceae</taxon>
        <taxon>Marinobacter</taxon>
    </lineage>
</organism>
<reference evidence="3" key="2">
    <citation type="submission" date="2010-02" db="EMBL/GenBank/DDBJ databases">
        <title>Complete genome sequence of Marinobacter adhaerens type strain (HP15).</title>
        <authorList>
            <person name="Gaerdes A.A.M."/>
            <person name="Kaeppel E."/>
            <person name="Shezad A."/>
            <person name="Seebah S."/>
            <person name="Teeling H."/>
            <person name="Yarza P."/>
            <person name="Gloeckner F.O."/>
            <person name="Ullrich M.S."/>
        </authorList>
    </citation>
    <scope>NUCLEOTIDE SEQUENCE [LARGE SCALE GENOMIC DNA]</scope>
    <source>
        <strain evidence="3">DSM 23420 / HP15</strain>
    </source>
</reference>
<dbReference type="HOGENOM" id="CLU_3218348_0_0_6"/>
<dbReference type="KEGG" id="mad:HP15_1660"/>
<reference evidence="2 3" key="1">
    <citation type="journal article" date="2010" name="Stand. Genomic Sci.">
        <title>Complete genome sequence of Marinobacter adhaerens type strain (HP15), a diatom-interacting marine microorganism.</title>
        <authorList>
            <person name="Gardes A."/>
            <person name="Kaeppel E."/>
            <person name="Shehzad A."/>
            <person name="Seebah S."/>
            <person name="Teeling H."/>
            <person name="Yarza P."/>
            <person name="Glockner F.O."/>
            <person name="Grossart H.P."/>
            <person name="Ullrich M.S."/>
        </authorList>
    </citation>
    <scope>NUCLEOTIDE SEQUENCE [LARGE SCALE GENOMIC DNA]</scope>
    <source>
        <strain evidence="3">DSM 23420 / HP15</strain>
    </source>
</reference>
<evidence type="ECO:0000313" key="3">
    <source>
        <dbReference type="Proteomes" id="UP000007077"/>
    </source>
</evidence>
<dbReference type="AlphaFoldDB" id="E4PMX5"/>
<feature type="region of interest" description="Disordered" evidence="1">
    <location>
        <begin position="23"/>
        <end position="44"/>
    </location>
</feature>
<protein>
    <submittedName>
        <fullName evidence="2">Uncharacterized protein</fullName>
    </submittedName>
</protein>
<evidence type="ECO:0000256" key="1">
    <source>
        <dbReference type="SAM" id="MobiDB-lite"/>
    </source>
</evidence>
<sequence>MAGRMNRINGAFIRINLTDKIPELADPTRPPMKDQDFLWPTPIN</sequence>
<dbReference type="STRING" id="225937.HP15_1660"/>
<proteinExistence type="predicted"/>
<name>E4PMX5_MARAH</name>
<accession>E4PMX5</accession>
<dbReference type="EMBL" id="CP001978">
    <property type="protein sequence ID" value="ADP97424.1"/>
    <property type="molecule type" value="Genomic_DNA"/>
</dbReference>
<gene>
    <name evidence="2" type="ordered locus">HP15_1660</name>
</gene>
<dbReference type="Proteomes" id="UP000007077">
    <property type="component" value="Chromosome"/>
</dbReference>